<dbReference type="STRING" id="1081109.A0A168F8V3"/>
<dbReference type="OrthoDB" id="9972196at2759"/>
<dbReference type="Gene3D" id="2.130.10.10">
    <property type="entry name" value="YVTN repeat-like/Quinoprotein amine dehydrogenase"/>
    <property type="match status" value="1"/>
</dbReference>
<dbReference type="AlphaFoldDB" id="A0A168F8V3"/>
<dbReference type="InterPro" id="IPR011048">
    <property type="entry name" value="Haem_d1_sf"/>
</dbReference>
<comment type="similarity">
    <text evidence="1">Belongs to the cycloisomerase 2 family.</text>
</comment>
<sequence>MYARLVAMAAVASAACAPLGANSSAGSEKLLMSGSGHIMIGSFDAQAKSLKIDLDKTVSGAPTWLALAKPNLLYAVDENSDTTSLFNVDLEAKKLDLKTSVKGSTGVVHLELARDGSRMLGAAYGSSAIDVYDTSSGGLKFVKAVPSNDSLGPVKERQEKPHPHQAVLDPSGRFFAVNDLGTDRILVVDSKDDSFQVVNHVPVSPAGCGPRHGAFLPAGASASQATHYLVLCEIKNVVNVFSLRYGGAKGIDFFLEQTISTFPSATPAKAAAGELAISPDSKDVYVSNRLTGAATDNIAHFRITKPPSDNGALIKLELVASTSTGGTLPRMFSFSRDGRTLFVGNTGKGDLAVVALQRNADGTLVEKPVASIASSAFPGGVGPAYIQPVA</sequence>
<dbReference type="PANTHER" id="PTHR30344:SF1">
    <property type="entry name" value="6-PHOSPHOGLUCONOLACTONASE"/>
    <property type="match status" value="1"/>
</dbReference>
<evidence type="ECO:0000256" key="1">
    <source>
        <dbReference type="ARBA" id="ARBA00005564"/>
    </source>
</evidence>
<evidence type="ECO:0000313" key="3">
    <source>
        <dbReference type="EMBL" id="KZZ99603.1"/>
    </source>
</evidence>
<reference evidence="3 4" key="1">
    <citation type="journal article" date="2016" name="Genome Biol. Evol.">
        <title>Divergent and convergent evolution of fungal pathogenicity.</title>
        <authorList>
            <person name="Shang Y."/>
            <person name="Xiao G."/>
            <person name="Zheng P."/>
            <person name="Cen K."/>
            <person name="Zhan S."/>
            <person name="Wang C."/>
        </authorList>
    </citation>
    <scope>NUCLEOTIDE SEQUENCE [LARGE SCALE GENOMIC DNA]</scope>
    <source>
        <strain evidence="3 4">RCEF 2490</strain>
    </source>
</reference>
<dbReference type="GO" id="GO:0017057">
    <property type="term" value="F:6-phosphogluconolactonase activity"/>
    <property type="evidence" value="ECO:0007669"/>
    <property type="project" value="TreeGrafter"/>
</dbReference>
<dbReference type="Proteomes" id="UP000078544">
    <property type="component" value="Unassembled WGS sequence"/>
</dbReference>
<keyword evidence="2" id="KW-0732">Signal</keyword>
<dbReference type="InterPro" id="IPR015943">
    <property type="entry name" value="WD40/YVTN_repeat-like_dom_sf"/>
</dbReference>
<proteinExistence type="inferred from homology"/>
<feature type="chain" id="PRO_5007896729" evidence="2">
    <location>
        <begin position="17"/>
        <end position="390"/>
    </location>
</feature>
<dbReference type="PROSITE" id="PS51257">
    <property type="entry name" value="PROKAR_LIPOPROTEIN"/>
    <property type="match status" value="1"/>
</dbReference>
<dbReference type="SUPFAM" id="SSF51004">
    <property type="entry name" value="C-terminal (heme d1) domain of cytochrome cd1-nitrite reductase"/>
    <property type="match status" value="1"/>
</dbReference>
<comment type="caution">
    <text evidence="3">The sequence shown here is derived from an EMBL/GenBank/DDBJ whole genome shotgun (WGS) entry which is preliminary data.</text>
</comment>
<accession>A0A168F8V3</accession>
<keyword evidence="4" id="KW-1185">Reference proteome</keyword>
<name>A0A168F8V3_9HYPO</name>
<dbReference type="EMBL" id="AZGY01000003">
    <property type="protein sequence ID" value="KZZ99603.1"/>
    <property type="molecule type" value="Genomic_DNA"/>
</dbReference>
<evidence type="ECO:0000313" key="4">
    <source>
        <dbReference type="Proteomes" id="UP000078544"/>
    </source>
</evidence>
<dbReference type="Pfam" id="PF10282">
    <property type="entry name" value="Lactonase"/>
    <property type="match status" value="1"/>
</dbReference>
<protein>
    <submittedName>
        <fullName evidence="3">Carboxy-cis,cis-muconate cyclase</fullName>
    </submittedName>
</protein>
<evidence type="ECO:0000256" key="2">
    <source>
        <dbReference type="SAM" id="SignalP"/>
    </source>
</evidence>
<dbReference type="InterPro" id="IPR050282">
    <property type="entry name" value="Cycloisomerase_2"/>
</dbReference>
<dbReference type="InterPro" id="IPR019405">
    <property type="entry name" value="Lactonase_7-beta_prop"/>
</dbReference>
<dbReference type="PANTHER" id="PTHR30344">
    <property type="entry name" value="6-PHOSPHOGLUCONOLACTONASE-RELATED"/>
    <property type="match status" value="1"/>
</dbReference>
<organism evidence="3 4">
    <name type="scientific">Moelleriella libera RCEF 2490</name>
    <dbReference type="NCBI Taxonomy" id="1081109"/>
    <lineage>
        <taxon>Eukaryota</taxon>
        <taxon>Fungi</taxon>
        <taxon>Dikarya</taxon>
        <taxon>Ascomycota</taxon>
        <taxon>Pezizomycotina</taxon>
        <taxon>Sordariomycetes</taxon>
        <taxon>Hypocreomycetidae</taxon>
        <taxon>Hypocreales</taxon>
        <taxon>Clavicipitaceae</taxon>
        <taxon>Moelleriella</taxon>
    </lineage>
</organism>
<feature type="signal peptide" evidence="2">
    <location>
        <begin position="1"/>
        <end position="16"/>
    </location>
</feature>
<gene>
    <name evidence="3" type="ORF">AAL_02175</name>
</gene>